<dbReference type="Proteomes" id="UP000244900">
    <property type="component" value="Chromosome"/>
</dbReference>
<feature type="compositionally biased region" description="Basic and acidic residues" evidence="3">
    <location>
        <begin position="955"/>
        <end position="970"/>
    </location>
</feature>
<evidence type="ECO:0000313" key="6">
    <source>
        <dbReference type="Proteomes" id="UP000244900"/>
    </source>
</evidence>
<evidence type="ECO:0000256" key="3">
    <source>
        <dbReference type="SAM" id="MobiDB-lite"/>
    </source>
</evidence>
<dbReference type="OrthoDB" id="134712at2"/>
<dbReference type="GO" id="GO:0005524">
    <property type="term" value="F:ATP binding"/>
    <property type="evidence" value="ECO:0007669"/>
    <property type="project" value="UniProtKB-KW"/>
</dbReference>
<name>A0A2S1SPD6_9ACTN</name>
<organism evidence="5 6">
    <name type="scientific">Streptomyces tirandamycinicus</name>
    <dbReference type="NCBI Taxonomy" id="2174846"/>
    <lineage>
        <taxon>Bacteria</taxon>
        <taxon>Bacillati</taxon>
        <taxon>Actinomycetota</taxon>
        <taxon>Actinomycetes</taxon>
        <taxon>Kitasatosporales</taxon>
        <taxon>Streptomycetaceae</taxon>
        <taxon>Streptomyces</taxon>
    </lineage>
</organism>
<feature type="region of interest" description="Disordered" evidence="3">
    <location>
        <begin position="105"/>
        <end position="130"/>
    </location>
</feature>
<feature type="compositionally biased region" description="Low complexity" evidence="3">
    <location>
        <begin position="978"/>
        <end position="987"/>
    </location>
</feature>
<keyword evidence="2" id="KW-0067">ATP-binding</keyword>
<feature type="compositionally biased region" description="Gly residues" evidence="3">
    <location>
        <begin position="108"/>
        <end position="118"/>
    </location>
</feature>
<dbReference type="SMART" id="SM00382">
    <property type="entry name" value="AAA"/>
    <property type="match status" value="1"/>
</dbReference>
<feature type="compositionally biased region" description="Basic and acidic residues" evidence="3">
    <location>
        <begin position="527"/>
        <end position="538"/>
    </location>
</feature>
<keyword evidence="1" id="KW-0547">Nucleotide-binding</keyword>
<keyword evidence="6" id="KW-1185">Reference proteome</keyword>
<gene>
    <name evidence="5" type="ORF">DDW44_04970</name>
</gene>
<dbReference type="RefSeq" id="WP_108905650.1">
    <property type="nucleotide sequence ID" value="NZ_CP029188.1"/>
</dbReference>
<feature type="region of interest" description="Disordered" evidence="3">
    <location>
        <begin position="951"/>
        <end position="1056"/>
    </location>
</feature>
<reference evidence="5 6" key="1">
    <citation type="submission" date="2018-05" db="EMBL/GenBank/DDBJ databases">
        <title>Complete genome sequence of sponge-derived Streptomyces sp. HNM0039.</title>
        <authorList>
            <person name="Huang X."/>
            <person name="Zhou S."/>
        </authorList>
    </citation>
    <scope>NUCLEOTIDE SEQUENCE [LARGE SCALE GENOMIC DNA]</scope>
    <source>
        <strain evidence="5 6">HNM0039</strain>
    </source>
</reference>
<sequence length="1234" mass="131296">MTPALIGREHPVGVLRAEIGRATDSHGGLVLVTGEAGIGKTTLVTQAAQEARRRGALVLGGSCWDSGSAPGYWPWVQVVRALRRSVGAEEWARAEEAAGGRLAVLLGEPGGTGTGDGEAGAAAGGPEERFPADGDKEPFAVYDAVTTALVTVSQSRPVVVVLDDLHWSDPASLKLLEFAAQHAWFERLLLLGTYRDVEVETPGHPLRQLVLPLASRATTLTLTGLERDEVGALMAVTAGREPDPALVAEVHRRTGGNPFFVEQTARLWHSGSPVTAVAPGVREAVRRRLGLLPGPVGELLTTAAVLGREFHRQGLALVAGQPVPHVDRLLDRAVSARLVTARESGRFTFAHDLVRETLYDALDEPDARARHGAVVRALDGTAGLPEQARILPGDLAGHAYLAGGELPPVRRVELLVEAARDAAGRLASEEAVGHYRRALQIAESAADRAATDVPALAGGADRHGGRADGPAPAAARRAVREEHGGPAGTWVTAPCGTGPPGTAPVPPTTLRPLPHRTGRAGEPGADDGQHTDRADPPEAHGCEAARALRRRAALVALELGGELHHSGAETEAWAVFDRAAAFAAALDEGELLARVAITLYSRSALADSPTRARCTALLRDAYRALTGGGTDAGRPDPDRLPPELIAQELARLSTTLARRGEDDDALAFSLWARHDSIWGLGTSEERLALTDEMATVARRTGNRDMEFHATSMRWVTLLELDDPRYLDQFRTARALAERMGVRRTDLGVAVDHCLVASLGGRFDEAEAHLTQVTDLGREHSPFAFVALHIVWGLRLLQCRFTRAEEVLGQLGAAGHPYPALLEGITAAERGDRARALRSAAELEELPDPFPRVFEPLRIRLRAQAAVLSGDQARIASARSALEPYRGQWLVSLYGCDISGPVDLWLGLLDTAAGRWDEAVGELDSAVASADRLSARPWALRARSALARALRARASASDRSRADELDARVAEESESLGMGAPAAAPEGGPARGRPEHPEPGDGTAGAPSAGRLTGQAPPRPPAPWNRPDGSQPPSRSRTNRPAQEPQPAPPEQSAQGVFRREGAVWLLAYDGRTVHLPDAKGLRDLATLLAAPGTGVPAVRLLAAESGEAAVAARSFGGDPVLDEEARARYRRRLEQLDDAIDRATASGDDDVAAAYDRERAALLDELRRAAGLGGRTRRLGDEAERARKAVTARIRDTLRKLVPLHPELAAHLRASVSTGSACAYRPEQPVRWLL</sequence>
<dbReference type="AlphaFoldDB" id="A0A2S1SPD6"/>
<dbReference type="PANTHER" id="PTHR16305">
    <property type="entry name" value="TESTICULAR SOLUBLE ADENYLYL CYCLASE"/>
    <property type="match status" value="1"/>
</dbReference>
<evidence type="ECO:0000259" key="4">
    <source>
        <dbReference type="SMART" id="SM00382"/>
    </source>
</evidence>
<evidence type="ECO:0000313" key="5">
    <source>
        <dbReference type="EMBL" id="AWI28217.1"/>
    </source>
</evidence>
<feature type="compositionally biased region" description="Polar residues" evidence="3">
    <location>
        <begin position="1030"/>
        <end position="1039"/>
    </location>
</feature>
<proteinExistence type="predicted"/>
<accession>A0A2S1SPD6</accession>
<feature type="region of interest" description="Disordered" evidence="3">
    <location>
        <begin position="456"/>
        <end position="538"/>
    </location>
</feature>
<dbReference type="SUPFAM" id="SSF52540">
    <property type="entry name" value="P-loop containing nucleoside triphosphate hydrolases"/>
    <property type="match status" value="1"/>
</dbReference>
<dbReference type="InterPro" id="IPR041664">
    <property type="entry name" value="AAA_16"/>
</dbReference>
<evidence type="ECO:0000256" key="2">
    <source>
        <dbReference type="ARBA" id="ARBA00022840"/>
    </source>
</evidence>
<dbReference type="GO" id="GO:0005737">
    <property type="term" value="C:cytoplasm"/>
    <property type="evidence" value="ECO:0007669"/>
    <property type="project" value="TreeGrafter"/>
</dbReference>
<dbReference type="InterPro" id="IPR027417">
    <property type="entry name" value="P-loop_NTPase"/>
</dbReference>
<dbReference type="KEGG" id="stir:DDW44_04970"/>
<dbReference type="InterPro" id="IPR003593">
    <property type="entry name" value="AAA+_ATPase"/>
</dbReference>
<dbReference type="Pfam" id="PF13191">
    <property type="entry name" value="AAA_16"/>
    <property type="match status" value="1"/>
</dbReference>
<dbReference type="Gene3D" id="3.40.50.300">
    <property type="entry name" value="P-loop containing nucleotide triphosphate hydrolases"/>
    <property type="match status" value="1"/>
</dbReference>
<protein>
    <submittedName>
        <fullName evidence="5">ATPase</fullName>
    </submittedName>
</protein>
<feature type="domain" description="AAA+ ATPase" evidence="4">
    <location>
        <begin position="26"/>
        <end position="259"/>
    </location>
</feature>
<dbReference type="GO" id="GO:0004016">
    <property type="term" value="F:adenylate cyclase activity"/>
    <property type="evidence" value="ECO:0007669"/>
    <property type="project" value="TreeGrafter"/>
</dbReference>
<dbReference type="EMBL" id="CP029188">
    <property type="protein sequence ID" value="AWI28217.1"/>
    <property type="molecule type" value="Genomic_DNA"/>
</dbReference>
<evidence type="ECO:0000256" key="1">
    <source>
        <dbReference type="ARBA" id="ARBA00022741"/>
    </source>
</evidence>
<dbReference type="PANTHER" id="PTHR16305:SF35">
    <property type="entry name" value="TRANSCRIPTIONAL ACTIVATOR DOMAIN"/>
    <property type="match status" value="1"/>
</dbReference>